<reference evidence="3" key="1">
    <citation type="submission" date="2023-01" db="EMBL/GenBank/DDBJ databases">
        <title>Genome assembly of the deep-sea coral Lophelia pertusa.</title>
        <authorList>
            <person name="Herrera S."/>
            <person name="Cordes E."/>
        </authorList>
    </citation>
    <scope>NUCLEOTIDE SEQUENCE</scope>
    <source>
        <strain evidence="3">USNM1676648</strain>
        <tissue evidence="3">Polyp</tissue>
    </source>
</reference>
<sequence length="91" mass="10455">MGPFSRWAHRPTRTRKEGHDEEPHSRTTSMSQVCLPIAKNPYMSPLLATDEMLKSLPPIDIVACTLDPILDDSVEFARRLRSWGRTWNFTS</sequence>
<dbReference type="PANTHER" id="PTHR23025">
    <property type="entry name" value="TRIACYLGLYCEROL LIPASE"/>
    <property type="match status" value="1"/>
</dbReference>
<dbReference type="OrthoDB" id="408631at2759"/>
<evidence type="ECO:0000259" key="2">
    <source>
        <dbReference type="Pfam" id="PF07859"/>
    </source>
</evidence>
<gene>
    <name evidence="3" type="ORF">OS493_018299</name>
</gene>
<proteinExistence type="predicted"/>
<feature type="region of interest" description="Disordered" evidence="1">
    <location>
        <begin position="1"/>
        <end position="30"/>
    </location>
</feature>
<organism evidence="3 4">
    <name type="scientific">Desmophyllum pertusum</name>
    <dbReference type="NCBI Taxonomy" id="174260"/>
    <lineage>
        <taxon>Eukaryota</taxon>
        <taxon>Metazoa</taxon>
        <taxon>Cnidaria</taxon>
        <taxon>Anthozoa</taxon>
        <taxon>Hexacorallia</taxon>
        <taxon>Scleractinia</taxon>
        <taxon>Caryophylliina</taxon>
        <taxon>Caryophylliidae</taxon>
        <taxon>Desmophyllum</taxon>
    </lineage>
</organism>
<evidence type="ECO:0000313" key="4">
    <source>
        <dbReference type="Proteomes" id="UP001163046"/>
    </source>
</evidence>
<dbReference type="GO" id="GO:0004771">
    <property type="term" value="F:sterol ester esterase activity"/>
    <property type="evidence" value="ECO:0007669"/>
    <property type="project" value="TreeGrafter"/>
</dbReference>
<dbReference type="InterPro" id="IPR013094">
    <property type="entry name" value="AB_hydrolase_3"/>
</dbReference>
<comment type="caution">
    <text evidence="3">The sequence shown here is derived from an EMBL/GenBank/DDBJ whole genome shotgun (WGS) entry which is preliminary data.</text>
</comment>
<dbReference type="Gene3D" id="3.40.50.1820">
    <property type="entry name" value="alpha/beta hydrolase"/>
    <property type="match status" value="1"/>
</dbReference>
<dbReference type="GO" id="GO:0004806">
    <property type="term" value="F:triacylglycerol lipase activity"/>
    <property type="evidence" value="ECO:0007669"/>
    <property type="project" value="TreeGrafter"/>
</dbReference>
<dbReference type="GO" id="GO:0005829">
    <property type="term" value="C:cytosol"/>
    <property type="evidence" value="ECO:0007669"/>
    <property type="project" value="TreeGrafter"/>
</dbReference>
<dbReference type="Proteomes" id="UP001163046">
    <property type="component" value="Unassembled WGS sequence"/>
</dbReference>
<feature type="compositionally biased region" description="Basic and acidic residues" evidence="1">
    <location>
        <begin position="14"/>
        <end position="25"/>
    </location>
</feature>
<accession>A0A9W9YBY4</accession>
<dbReference type="GO" id="GO:0019433">
    <property type="term" value="P:triglyceride catabolic process"/>
    <property type="evidence" value="ECO:0007669"/>
    <property type="project" value="TreeGrafter"/>
</dbReference>
<dbReference type="Pfam" id="PF07859">
    <property type="entry name" value="Abhydrolase_3"/>
    <property type="match status" value="1"/>
</dbReference>
<dbReference type="PANTHER" id="PTHR23025:SF3">
    <property type="entry name" value="HORMONE-SENSITIVE LIPASE"/>
    <property type="match status" value="1"/>
</dbReference>
<protein>
    <recommendedName>
        <fullName evidence="2">Alpha/beta hydrolase fold-3 domain-containing protein</fullName>
    </recommendedName>
</protein>
<evidence type="ECO:0000256" key="1">
    <source>
        <dbReference type="SAM" id="MobiDB-lite"/>
    </source>
</evidence>
<dbReference type="SUPFAM" id="SSF53474">
    <property type="entry name" value="alpha/beta-Hydrolases"/>
    <property type="match status" value="1"/>
</dbReference>
<dbReference type="InterPro" id="IPR029058">
    <property type="entry name" value="AB_hydrolase_fold"/>
</dbReference>
<dbReference type="EMBL" id="MU827787">
    <property type="protein sequence ID" value="KAJ7333123.1"/>
    <property type="molecule type" value="Genomic_DNA"/>
</dbReference>
<evidence type="ECO:0000313" key="3">
    <source>
        <dbReference type="EMBL" id="KAJ7333123.1"/>
    </source>
</evidence>
<keyword evidence="4" id="KW-1185">Reference proteome</keyword>
<dbReference type="AlphaFoldDB" id="A0A9W9YBY4"/>
<name>A0A9W9YBY4_9CNID</name>
<feature type="domain" description="Alpha/beta hydrolase fold-3" evidence="2">
    <location>
        <begin position="32"/>
        <end position="86"/>
    </location>
</feature>